<dbReference type="EC" id="1.3.1.43" evidence="3"/>
<sequence length="280" mass="30835">MIVTVIGLGLIGSSMAIDLKSRGFAQTIIGIDSNAIHAEAALQLGIVDKIMEMQEGIAQADLILLATPVDVSLKILPKVLDQIDEQIVADVCSTKGKLNERVYYHKKRENFVSTHPMAGTEHSGPRAAFSGLFDGRATIITDAEDSSDKALQTIKTMYECLNMRIIYMNAYNHDVHAAYISHISHISSMALALTVLEKEKNEKNILDLASGGFDSTVRLAKSPASMWAPIFMENSENVATVLDTYIEHLQTFKKAITDQDSTNITELINQSNKIKRVLNR</sequence>
<dbReference type="PANTHER" id="PTHR21363:SF0">
    <property type="entry name" value="PREPHENATE DEHYDROGENASE [NADP(+)]"/>
    <property type="match status" value="1"/>
</dbReference>
<dbReference type="GO" id="GO:0006571">
    <property type="term" value="P:tyrosine biosynthetic process"/>
    <property type="evidence" value="ECO:0007669"/>
    <property type="project" value="InterPro"/>
</dbReference>
<reference evidence="3 4" key="1">
    <citation type="submission" date="2015-11" db="EMBL/GenBank/DDBJ databases">
        <title>Description and complete genome sequence of a novel strain predominating in hypersaline microbial mats and representing a new family of the Bacteriodetes phylum.</title>
        <authorList>
            <person name="Spring S."/>
            <person name="Bunk B."/>
            <person name="Sproer C."/>
            <person name="Klenk H.-P."/>
        </authorList>
    </citation>
    <scope>NUCLEOTIDE SEQUENCE [LARGE SCALE GENOMIC DNA]</scope>
    <source>
        <strain evidence="3 4">L21-Spi-D4</strain>
    </source>
</reference>
<dbReference type="GO" id="GO:0070403">
    <property type="term" value="F:NAD+ binding"/>
    <property type="evidence" value="ECO:0007669"/>
    <property type="project" value="InterPro"/>
</dbReference>
<feature type="domain" description="Prephenate/arogenate dehydrogenase" evidence="2">
    <location>
        <begin position="1"/>
        <end position="280"/>
    </location>
</feature>
<proteinExistence type="predicted"/>
<evidence type="ECO:0000259" key="2">
    <source>
        <dbReference type="PROSITE" id="PS51176"/>
    </source>
</evidence>
<dbReference type="PATRIC" id="fig|1307839.3.peg.2882"/>
<gene>
    <name evidence="3" type="primary">tyrC</name>
    <name evidence="3" type="ORF">L21SP5_02745</name>
</gene>
<dbReference type="Gene3D" id="1.10.3660.10">
    <property type="entry name" value="6-phosphogluconate dehydrogenase C-terminal like domain"/>
    <property type="match status" value="1"/>
</dbReference>
<evidence type="ECO:0000313" key="3">
    <source>
        <dbReference type="EMBL" id="ALO16368.1"/>
    </source>
</evidence>
<dbReference type="NCBIfam" id="NF006307">
    <property type="entry name" value="PRK08507.1"/>
    <property type="match status" value="1"/>
</dbReference>
<protein>
    <submittedName>
        <fullName evidence="3">Arogenate dehydrogenase</fullName>
        <ecNumber evidence="3">1.3.1.43</ecNumber>
    </submittedName>
</protein>
<dbReference type="OrthoDB" id="9802008at2"/>
<dbReference type="InterPro" id="IPR050812">
    <property type="entry name" value="Preph/Arog_dehydrog"/>
</dbReference>
<dbReference type="RefSeq" id="WP_057953746.1">
    <property type="nucleotide sequence ID" value="NZ_CP013118.1"/>
</dbReference>
<evidence type="ECO:0000256" key="1">
    <source>
        <dbReference type="ARBA" id="ARBA00023002"/>
    </source>
</evidence>
<dbReference type="Pfam" id="PF20463">
    <property type="entry name" value="PDH_C"/>
    <property type="match status" value="1"/>
</dbReference>
<keyword evidence="1 3" id="KW-0560">Oxidoreductase</keyword>
<dbReference type="GO" id="GO:0008977">
    <property type="term" value="F:prephenate dehydrogenase (NAD+) activity"/>
    <property type="evidence" value="ECO:0007669"/>
    <property type="project" value="InterPro"/>
</dbReference>
<dbReference type="InterPro" id="IPR008927">
    <property type="entry name" value="6-PGluconate_DH-like_C_sf"/>
</dbReference>
<dbReference type="EMBL" id="CP013118">
    <property type="protein sequence ID" value="ALO16368.1"/>
    <property type="molecule type" value="Genomic_DNA"/>
</dbReference>
<keyword evidence="4" id="KW-1185">Reference proteome</keyword>
<dbReference type="SUPFAM" id="SSF51735">
    <property type="entry name" value="NAD(P)-binding Rossmann-fold domains"/>
    <property type="match status" value="1"/>
</dbReference>
<dbReference type="AlphaFoldDB" id="A0A0S2I295"/>
<dbReference type="InterPro" id="IPR046825">
    <property type="entry name" value="PDH_C"/>
</dbReference>
<dbReference type="InterPro" id="IPR003099">
    <property type="entry name" value="Prephen_DH"/>
</dbReference>
<organism evidence="3 4">
    <name type="scientific">Salinivirga cyanobacteriivorans</name>
    <dbReference type="NCBI Taxonomy" id="1307839"/>
    <lineage>
        <taxon>Bacteria</taxon>
        <taxon>Pseudomonadati</taxon>
        <taxon>Bacteroidota</taxon>
        <taxon>Bacteroidia</taxon>
        <taxon>Bacteroidales</taxon>
        <taxon>Salinivirgaceae</taxon>
        <taxon>Salinivirga</taxon>
    </lineage>
</organism>
<accession>A0A0S2I295</accession>
<dbReference type="STRING" id="1307839.L21SP5_02745"/>
<dbReference type="SUPFAM" id="SSF48179">
    <property type="entry name" value="6-phosphogluconate dehydrogenase C-terminal domain-like"/>
    <property type="match status" value="1"/>
</dbReference>
<name>A0A0S2I295_9BACT</name>
<dbReference type="KEGG" id="blq:L21SP5_02745"/>
<evidence type="ECO:0000313" key="4">
    <source>
        <dbReference type="Proteomes" id="UP000064893"/>
    </source>
</evidence>
<dbReference type="GO" id="GO:0004665">
    <property type="term" value="F:prephenate dehydrogenase (NADP+) activity"/>
    <property type="evidence" value="ECO:0007669"/>
    <property type="project" value="InterPro"/>
</dbReference>
<dbReference type="GO" id="GO:0047794">
    <property type="term" value="F:cyclohexadienyl dehydrogenase activity"/>
    <property type="evidence" value="ECO:0007669"/>
    <property type="project" value="UniProtKB-EC"/>
</dbReference>
<dbReference type="PANTHER" id="PTHR21363">
    <property type="entry name" value="PREPHENATE DEHYDROGENASE"/>
    <property type="match status" value="1"/>
</dbReference>
<dbReference type="Pfam" id="PF02153">
    <property type="entry name" value="PDH_N"/>
    <property type="match status" value="1"/>
</dbReference>
<dbReference type="PROSITE" id="PS51176">
    <property type="entry name" value="PDH_ADH"/>
    <property type="match status" value="1"/>
</dbReference>
<dbReference type="InterPro" id="IPR046826">
    <property type="entry name" value="PDH_N"/>
</dbReference>
<dbReference type="Gene3D" id="3.40.50.720">
    <property type="entry name" value="NAD(P)-binding Rossmann-like Domain"/>
    <property type="match status" value="1"/>
</dbReference>
<dbReference type="FunFam" id="3.40.50.720:FF:000208">
    <property type="entry name" value="Prephenate dehydrogenase"/>
    <property type="match status" value="1"/>
</dbReference>
<dbReference type="Proteomes" id="UP000064893">
    <property type="component" value="Chromosome"/>
</dbReference>
<dbReference type="InterPro" id="IPR036291">
    <property type="entry name" value="NAD(P)-bd_dom_sf"/>
</dbReference>